<dbReference type="Proteomes" id="UP000184383">
    <property type="component" value="Unassembled WGS sequence"/>
</dbReference>
<gene>
    <name evidence="5" type="ORF">ASPWEDRAFT_106611</name>
</gene>
<evidence type="ECO:0000313" key="5">
    <source>
        <dbReference type="EMBL" id="OJJ38624.1"/>
    </source>
</evidence>
<feature type="compositionally biased region" description="Polar residues" evidence="1">
    <location>
        <begin position="659"/>
        <end position="668"/>
    </location>
</feature>
<keyword evidence="2" id="KW-0472">Membrane</keyword>
<feature type="compositionally biased region" description="Pro residues" evidence="1">
    <location>
        <begin position="476"/>
        <end position="487"/>
    </location>
</feature>
<feature type="region of interest" description="Disordered" evidence="1">
    <location>
        <begin position="659"/>
        <end position="683"/>
    </location>
</feature>
<feature type="domain" description="Dystroglycan-type cadherin-like" evidence="4">
    <location>
        <begin position="20"/>
        <end position="115"/>
    </location>
</feature>
<evidence type="ECO:0000259" key="4">
    <source>
        <dbReference type="SMART" id="SM00736"/>
    </source>
</evidence>
<evidence type="ECO:0000256" key="2">
    <source>
        <dbReference type="SAM" id="Phobius"/>
    </source>
</evidence>
<dbReference type="SUPFAM" id="SSF49313">
    <property type="entry name" value="Cadherin-like"/>
    <property type="match status" value="4"/>
</dbReference>
<dbReference type="STRING" id="1073089.A0A1L9RUQ9"/>
<feature type="chain" id="PRO_5013019000" description="Dystroglycan-type cadherin-like domain-containing protein" evidence="3">
    <location>
        <begin position="18"/>
        <end position="946"/>
    </location>
</feature>
<dbReference type="AlphaFoldDB" id="A0A1L9RUQ9"/>
<dbReference type="OrthoDB" id="10264738at2759"/>
<keyword evidence="2" id="KW-1133">Transmembrane helix</keyword>
<name>A0A1L9RUQ9_ASPWE</name>
<accession>A0A1L9RUQ9</accession>
<dbReference type="GO" id="GO:0005509">
    <property type="term" value="F:calcium ion binding"/>
    <property type="evidence" value="ECO:0007669"/>
    <property type="project" value="InterPro"/>
</dbReference>
<dbReference type="EMBL" id="KV878210">
    <property type="protein sequence ID" value="OJJ38624.1"/>
    <property type="molecule type" value="Genomic_DNA"/>
</dbReference>
<evidence type="ECO:0000256" key="3">
    <source>
        <dbReference type="SAM" id="SignalP"/>
    </source>
</evidence>
<dbReference type="GO" id="GO:0016020">
    <property type="term" value="C:membrane"/>
    <property type="evidence" value="ECO:0007669"/>
    <property type="project" value="InterPro"/>
</dbReference>
<feature type="compositionally biased region" description="Polar residues" evidence="1">
    <location>
        <begin position="568"/>
        <end position="584"/>
    </location>
</feature>
<protein>
    <recommendedName>
        <fullName evidence="4">Dystroglycan-type cadherin-like domain-containing protein</fullName>
    </recommendedName>
</protein>
<feature type="domain" description="Dystroglycan-type cadherin-like" evidence="4">
    <location>
        <begin position="127"/>
        <end position="227"/>
    </location>
</feature>
<feature type="region of interest" description="Disordered" evidence="1">
    <location>
        <begin position="466"/>
        <end position="495"/>
    </location>
</feature>
<feature type="region of interest" description="Disordered" evidence="1">
    <location>
        <begin position="545"/>
        <end position="623"/>
    </location>
</feature>
<keyword evidence="3" id="KW-0732">Signal</keyword>
<feature type="compositionally biased region" description="Polar residues" evidence="1">
    <location>
        <begin position="846"/>
        <end position="857"/>
    </location>
</feature>
<feature type="region of interest" description="Disordered" evidence="1">
    <location>
        <begin position="715"/>
        <end position="734"/>
    </location>
</feature>
<proteinExistence type="predicted"/>
<dbReference type="GeneID" id="63743670"/>
<dbReference type="VEuPathDB" id="FungiDB:ASPWEDRAFT_106611"/>
<feature type="region of interest" description="Disordered" evidence="1">
    <location>
        <begin position="828"/>
        <end position="893"/>
    </location>
</feature>
<feature type="signal peptide" evidence="3">
    <location>
        <begin position="1"/>
        <end position="17"/>
    </location>
</feature>
<sequence length="946" mass="103945">MALFWLIILAIFFTVDAEPAPNYPLNAQIPPVARVSKPYRFIFAEGTFANGAPDTEYSLSDAPSWLKVDSKSRSLSGTPQSGDVGSQKFDLVASDSAGSASMEVTLFVSEDEGPKPGKPLLPQLEKIGATSAPSTIFVHAGDSFSISFDPETFTNTLPDTIYYGTSPDNSPLPSWMEFDESSLKFTGTSPTVGPQTFTFHLVASDVVGFSAATLTFQMTISPHILSFNESYQTFQLTPGKKFTSPRFYDMLTLDGEEPASEDLDKIDVKSPNWLTLDKDSISLSGTPPDDAVNENVTISVTDTHQDVTDLIVRLEFPQSSLFVSDPKDCDANIGEDFECVFDHSVLTDDGVQLEVHLGQQISSWSQYNPETKTLSGHVPEDASPQKIDIDLTASKGSDEHTETFTINIAEAGHHEKNSDDDDNPGSGGIHEKKAGIIAISVVIPLVFLSSVILFLCCARRKHKNKAAANEEGQFPPEKPPLPRPSGPDLPRCQPYEDTASIHQPEITSQPPKLELYLNSGAFGKKDQTDNEANKENNFSRSAIEWDFPPLKIPEPSEDKHVAEAPQNKRLSFQTSPSVRRQTSQSKRREPLKPIQPRRSLKRNSAMSSRSKRHSKRSSGISSVASGLPIRYSGAGHGAGGFGPPGHGVVRMSWQNTHASLQSEESQLGNLAPLFPRPPPRARDSFQKRTSLRAVEPDISESNSLDAFVYGRAKSRNSSNPMFSGQTNRRRSSGVRALERARSTASRGDTISIYTDDCNGQPIQDRPYSVANSSNYADDNRQSTYLRPLSQISSMQPSVAPFTREQSQSSLAQNYRDIITPLPRVFSETSEASARPFDFGDMRGSPDNYSNLAHQDNGGQRRWYQGTPYPQTDASATHRQNSLRKSPSLSSIPIEGKGQRLSLVRFADKENEPMSETGYQWQNHTRRPLSMQSHNGLPRDISGGAFV</sequence>
<dbReference type="InterPro" id="IPR013783">
    <property type="entry name" value="Ig-like_fold"/>
</dbReference>
<dbReference type="InterPro" id="IPR006644">
    <property type="entry name" value="Cadg"/>
</dbReference>
<evidence type="ECO:0000313" key="6">
    <source>
        <dbReference type="Proteomes" id="UP000184383"/>
    </source>
</evidence>
<dbReference type="InterPro" id="IPR015919">
    <property type="entry name" value="Cadherin-like_sf"/>
</dbReference>
<dbReference type="RefSeq" id="XP_040692300.1">
    <property type="nucleotide sequence ID" value="XM_040827822.1"/>
</dbReference>
<feature type="compositionally biased region" description="Polar residues" evidence="1">
    <location>
        <begin position="715"/>
        <end position="726"/>
    </location>
</feature>
<keyword evidence="2" id="KW-0812">Transmembrane</keyword>
<organism evidence="5 6">
    <name type="scientific">Aspergillus wentii DTO 134E9</name>
    <dbReference type="NCBI Taxonomy" id="1073089"/>
    <lineage>
        <taxon>Eukaryota</taxon>
        <taxon>Fungi</taxon>
        <taxon>Dikarya</taxon>
        <taxon>Ascomycota</taxon>
        <taxon>Pezizomycotina</taxon>
        <taxon>Eurotiomycetes</taxon>
        <taxon>Eurotiomycetidae</taxon>
        <taxon>Eurotiales</taxon>
        <taxon>Aspergillaceae</taxon>
        <taxon>Aspergillus</taxon>
        <taxon>Aspergillus subgen. Cremei</taxon>
    </lineage>
</organism>
<feature type="compositionally biased region" description="Polar residues" evidence="1">
    <location>
        <begin position="867"/>
        <end position="890"/>
    </location>
</feature>
<dbReference type="SMART" id="SM00736">
    <property type="entry name" value="CADG"/>
    <property type="match status" value="2"/>
</dbReference>
<dbReference type="Pfam" id="PF05345">
    <property type="entry name" value="He_PIG"/>
    <property type="match status" value="2"/>
</dbReference>
<evidence type="ECO:0000256" key="1">
    <source>
        <dbReference type="SAM" id="MobiDB-lite"/>
    </source>
</evidence>
<feature type="transmembrane region" description="Helical" evidence="2">
    <location>
        <begin position="434"/>
        <end position="456"/>
    </location>
</feature>
<reference evidence="6" key="1">
    <citation type="journal article" date="2017" name="Genome Biol.">
        <title>Comparative genomics reveals high biological diversity and specific adaptations in the industrially and medically important fungal genus Aspergillus.</title>
        <authorList>
            <person name="de Vries R.P."/>
            <person name="Riley R."/>
            <person name="Wiebenga A."/>
            <person name="Aguilar-Osorio G."/>
            <person name="Amillis S."/>
            <person name="Uchima C.A."/>
            <person name="Anderluh G."/>
            <person name="Asadollahi M."/>
            <person name="Askin M."/>
            <person name="Barry K."/>
            <person name="Battaglia E."/>
            <person name="Bayram O."/>
            <person name="Benocci T."/>
            <person name="Braus-Stromeyer S.A."/>
            <person name="Caldana C."/>
            <person name="Canovas D."/>
            <person name="Cerqueira G.C."/>
            <person name="Chen F."/>
            <person name="Chen W."/>
            <person name="Choi C."/>
            <person name="Clum A."/>
            <person name="Dos Santos R.A."/>
            <person name="Damasio A.R."/>
            <person name="Diallinas G."/>
            <person name="Emri T."/>
            <person name="Fekete E."/>
            <person name="Flipphi M."/>
            <person name="Freyberg S."/>
            <person name="Gallo A."/>
            <person name="Gournas C."/>
            <person name="Habgood R."/>
            <person name="Hainaut M."/>
            <person name="Harispe M.L."/>
            <person name="Henrissat B."/>
            <person name="Hilden K.S."/>
            <person name="Hope R."/>
            <person name="Hossain A."/>
            <person name="Karabika E."/>
            <person name="Karaffa L."/>
            <person name="Karanyi Z."/>
            <person name="Krasevec N."/>
            <person name="Kuo A."/>
            <person name="Kusch H."/>
            <person name="LaButti K."/>
            <person name="Lagendijk E.L."/>
            <person name="Lapidus A."/>
            <person name="Levasseur A."/>
            <person name="Lindquist E."/>
            <person name="Lipzen A."/>
            <person name="Logrieco A.F."/>
            <person name="MacCabe A."/>
            <person name="Maekelae M.R."/>
            <person name="Malavazi I."/>
            <person name="Melin P."/>
            <person name="Meyer V."/>
            <person name="Mielnichuk N."/>
            <person name="Miskei M."/>
            <person name="Molnar A.P."/>
            <person name="Mule G."/>
            <person name="Ngan C.Y."/>
            <person name="Orejas M."/>
            <person name="Orosz E."/>
            <person name="Ouedraogo J.P."/>
            <person name="Overkamp K.M."/>
            <person name="Park H.-S."/>
            <person name="Perrone G."/>
            <person name="Piumi F."/>
            <person name="Punt P.J."/>
            <person name="Ram A.F."/>
            <person name="Ramon A."/>
            <person name="Rauscher S."/>
            <person name="Record E."/>
            <person name="Riano-Pachon D.M."/>
            <person name="Robert V."/>
            <person name="Roehrig J."/>
            <person name="Ruller R."/>
            <person name="Salamov A."/>
            <person name="Salih N.S."/>
            <person name="Samson R.A."/>
            <person name="Sandor E."/>
            <person name="Sanguinetti M."/>
            <person name="Schuetze T."/>
            <person name="Sepcic K."/>
            <person name="Shelest E."/>
            <person name="Sherlock G."/>
            <person name="Sophianopoulou V."/>
            <person name="Squina F.M."/>
            <person name="Sun H."/>
            <person name="Susca A."/>
            <person name="Todd R.B."/>
            <person name="Tsang A."/>
            <person name="Unkles S.E."/>
            <person name="van de Wiele N."/>
            <person name="van Rossen-Uffink D."/>
            <person name="Oliveira J.V."/>
            <person name="Vesth T.C."/>
            <person name="Visser J."/>
            <person name="Yu J.-H."/>
            <person name="Zhou M."/>
            <person name="Andersen M.R."/>
            <person name="Archer D.B."/>
            <person name="Baker S.E."/>
            <person name="Benoit I."/>
            <person name="Brakhage A.A."/>
            <person name="Braus G.H."/>
            <person name="Fischer R."/>
            <person name="Frisvad J.C."/>
            <person name="Goldman G.H."/>
            <person name="Houbraken J."/>
            <person name="Oakley B."/>
            <person name="Pocsi I."/>
            <person name="Scazzocchio C."/>
            <person name="Seiboth B."/>
            <person name="vanKuyk P.A."/>
            <person name="Wortman J."/>
            <person name="Dyer P.S."/>
            <person name="Grigoriev I.V."/>
        </authorList>
    </citation>
    <scope>NUCLEOTIDE SEQUENCE [LARGE SCALE GENOMIC DNA]</scope>
    <source>
        <strain evidence="6">DTO 134E9</strain>
    </source>
</reference>
<keyword evidence="6" id="KW-1185">Reference proteome</keyword>
<dbReference type="Gene3D" id="2.60.40.10">
    <property type="entry name" value="Immunoglobulins"/>
    <property type="match status" value="4"/>
</dbReference>